<evidence type="ECO:0000313" key="2">
    <source>
        <dbReference type="Proteomes" id="UP000789524"/>
    </source>
</evidence>
<keyword evidence="2" id="KW-1185">Reference proteome</keyword>
<proteinExistence type="predicted"/>
<evidence type="ECO:0000313" key="1">
    <source>
        <dbReference type="EMBL" id="CAG9567345.1"/>
    </source>
</evidence>
<organism evidence="1 2">
    <name type="scientific">Danaus chrysippus</name>
    <name type="common">African queen</name>
    <dbReference type="NCBI Taxonomy" id="151541"/>
    <lineage>
        <taxon>Eukaryota</taxon>
        <taxon>Metazoa</taxon>
        <taxon>Ecdysozoa</taxon>
        <taxon>Arthropoda</taxon>
        <taxon>Hexapoda</taxon>
        <taxon>Insecta</taxon>
        <taxon>Pterygota</taxon>
        <taxon>Neoptera</taxon>
        <taxon>Endopterygota</taxon>
        <taxon>Lepidoptera</taxon>
        <taxon>Glossata</taxon>
        <taxon>Ditrysia</taxon>
        <taxon>Papilionoidea</taxon>
        <taxon>Nymphalidae</taxon>
        <taxon>Danainae</taxon>
        <taxon>Danaini</taxon>
        <taxon>Danaina</taxon>
        <taxon>Danaus</taxon>
        <taxon>Anosia</taxon>
    </lineage>
</organism>
<dbReference type="OrthoDB" id="10445957at2759"/>
<sequence length="120" mass="13412">MDRTKRAKEIADEADTLTDFLHESDFRYYMKSFRSKLHASSTFPVVIPPRVRGPADQTPHSSPLSGRWPVRIGDLVLAVCKQKPPVVHTESPRSQAPELAPRSVYLYLAASAPPLPPARH</sequence>
<comment type="caution">
    <text evidence="1">The sequence shown here is derived from an EMBL/GenBank/DDBJ whole genome shotgun (WGS) entry which is preliminary data.</text>
</comment>
<gene>
    <name evidence="1" type="ORF">DCHRY22_LOCUS7627</name>
</gene>
<dbReference type="Proteomes" id="UP000789524">
    <property type="component" value="Unassembled WGS sequence"/>
</dbReference>
<dbReference type="AlphaFoldDB" id="A0A8J2W4E5"/>
<protein>
    <submittedName>
        <fullName evidence="1">(African queen) hypothetical protein</fullName>
    </submittedName>
</protein>
<name>A0A8J2W4E5_9NEOP</name>
<accession>A0A8J2W4E5</accession>
<dbReference type="EMBL" id="CAKASE010000058">
    <property type="protein sequence ID" value="CAG9567345.1"/>
    <property type="molecule type" value="Genomic_DNA"/>
</dbReference>
<reference evidence="1" key="1">
    <citation type="submission" date="2021-09" db="EMBL/GenBank/DDBJ databases">
        <authorList>
            <person name="Martin H S."/>
        </authorList>
    </citation>
    <scope>NUCLEOTIDE SEQUENCE</scope>
</reference>